<evidence type="ECO:0000313" key="2">
    <source>
        <dbReference type="Proteomes" id="UP000188184"/>
    </source>
</evidence>
<dbReference type="EMBL" id="CP019640">
    <property type="protein sequence ID" value="AQQ51826.1"/>
    <property type="molecule type" value="Genomic_DNA"/>
</dbReference>
<organism evidence="1 2">
    <name type="scientific">Planococcus lenghuensis</name>
    <dbReference type="NCBI Taxonomy" id="2213202"/>
    <lineage>
        <taxon>Bacteria</taxon>
        <taxon>Bacillati</taxon>
        <taxon>Bacillota</taxon>
        <taxon>Bacilli</taxon>
        <taxon>Bacillales</taxon>
        <taxon>Caryophanaceae</taxon>
        <taxon>Planococcus</taxon>
    </lineage>
</organism>
<evidence type="ECO:0008006" key="3">
    <source>
        <dbReference type="Google" id="ProtNLM"/>
    </source>
</evidence>
<dbReference type="InterPro" id="IPR012505">
    <property type="entry name" value="YbbR"/>
</dbReference>
<evidence type="ECO:0000313" key="1">
    <source>
        <dbReference type="EMBL" id="AQQ51826.1"/>
    </source>
</evidence>
<protein>
    <recommendedName>
        <fullName evidence="3">YbbR domain-containing protein</fullName>
    </recommendedName>
</protein>
<dbReference type="RefSeq" id="WP_077587697.1">
    <property type="nucleotide sequence ID" value="NZ_CP019640.1"/>
</dbReference>
<name>A0A1Q2KUM6_9BACL</name>
<dbReference type="PANTHER" id="PTHR37804:SF1">
    <property type="entry name" value="CDAA REGULATORY PROTEIN CDAR"/>
    <property type="match status" value="1"/>
</dbReference>
<dbReference type="AlphaFoldDB" id="A0A1Q2KUM6"/>
<keyword evidence="2" id="KW-1185">Reference proteome</keyword>
<dbReference type="PANTHER" id="PTHR37804">
    <property type="entry name" value="CDAA REGULATORY PROTEIN CDAR"/>
    <property type="match status" value="1"/>
</dbReference>
<reference evidence="1 2" key="1">
    <citation type="submission" date="2017-02" db="EMBL/GenBank/DDBJ databases">
        <title>The complete genomic sequence of a novel cold adapted crude oil-degrading bacterium Planococcus qaidamina Y42.</title>
        <authorList>
            <person name="Yang R."/>
        </authorList>
    </citation>
    <scope>NUCLEOTIDE SEQUENCE [LARGE SCALE GENOMIC DNA]</scope>
    <source>
        <strain evidence="1 2">Y42</strain>
    </source>
</reference>
<dbReference type="Gene3D" id="2.170.120.30">
    <property type="match status" value="2"/>
</dbReference>
<dbReference type="KEGG" id="pmar:B0X71_00960"/>
<gene>
    <name evidence="1" type="ORF">B0X71_00960</name>
</gene>
<proteinExistence type="predicted"/>
<dbReference type="Gene3D" id="2.170.120.40">
    <property type="entry name" value="YbbR-like domain"/>
    <property type="match status" value="2"/>
</dbReference>
<dbReference type="Pfam" id="PF07949">
    <property type="entry name" value="YbbR"/>
    <property type="match status" value="2"/>
</dbReference>
<dbReference type="OrthoDB" id="2960905at2"/>
<sequence length="428" mass="46149">MDKMMDNPWFLRIVALLLAILMFFTVKNAEEAAGLNARVTEVLTDVPIEVYYDNESAVVTGVPPVADVQIAGPANLVQTTEKLMDFTLFVDLRELSYGEHQVMIQTENLPEELQVRVNPVVLDIIIEERVTKEFPIDPEINEQILAEGYYIESTATEPDTVLVTGAESAVESIDVVKAILSTEAEDIDESFTAKAQIRVLDAALKQPAVSIEPETTEVRVNVAEYSREVPVTIRESGEAPEGLIVQELLPSQETVQIFGPKSTVDAIKEYIVSVNTGVLTASDRTIEVALSPPQGTRSVAPTELTVSANIAAESGTAAGDLGLQATEVLMTDTGESRRIFANVPVEVKGLGKGYTVSFPEPENGRLSLAVTGDPAALAALTAADFSIYVEAEERSGRQRLSVKFKGPGAIASWLVAPGHVTVEIVKKV</sequence>
<dbReference type="Proteomes" id="UP000188184">
    <property type="component" value="Chromosome"/>
</dbReference>
<dbReference type="InterPro" id="IPR053154">
    <property type="entry name" value="c-di-AMP_regulator"/>
</dbReference>
<accession>A0A1Q2KUM6</accession>